<keyword evidence="3" id="KW-1185">Reference proteome</keyword>
<dbReference type="AlphaFoldDB" id="A0AAP0EVF0"/>
<proteinExistence type="predicted"/>
<keyword evidence="1" id="KW-0472">Membrane</keyword>
<gene>
    <name evidence="2" type="ORF">Syun_025887</name>
</gene>
<dbReference type="Gene3D" id="3.40.50.720">
    <property type="entry name" value="NAD(P)-binding Rossmann-like Domain"/>
    <property type="match status" value="1"/>
</dbReference>
<dbReference type="GO" id="GO:0016628">
    <property type="term" value="F:oxidoreductase activity, acting on the CH-CH group of donors, NAD or NADP as acceptor"/>
    <property type="evidence" value="ECO:0007669"/>
    <property type="project" value="InterPro"/>
</dbReference>
<name>A0AAP0EVF0_9MAGN</name>
<evidence type="ECO:0000313" key="3">
    <source>
        <dbReference type="Proteomes" id="UP001420932"/>
    </source>
</evidence>
<dbReference type="Proteomes" id="UP001420932">
    <property type="component" value="Unassembled WGS sequence"/>
</dbReference>
<dbReference type="InterPro" id="IPR045010">
    <property type="entry name" value="MDR_fam"/>
</dbReference>
<evidence type="ECO:0000256" key="1">
    <source>
        <dbReference type="SAM" id="Phobius"/>
    </source>
</evidence>
<dbReference type="PANTHER" id="PTHR43205">
    <property type="entry name" value="PROSTAGLANDIN REDUCTASE"/>
    <property type="match status" value="1"/>
</dbReference>
<accession>A0AAP0EVF0</accession>
<keyword evidence="1" id="KW-0812">Transmembrane</keyword>
<dbReference type="PANTHER" id="PTHR43205:SF12">
    <property type="entry name" value="OS06G0602900 PROTEIN"/>
    <property type="match status" value="1"/>
</dbReference>
<keyword evidence="1" id="KW-1133">Transmembrane helix</keyword>
<reference evidence="2 3" key="1">
    <citation type="submission" date="2024-01" db="EMBL/GenBank/DDBJ databases">
        <title>Genome assemblies of Stephania.</title>
        <authorList>
            <person name="Yang L."/>
        </authorList>
    </citation>
    <scope>NUCLEOTIDE SEQUENCE [LARGE SCALE GENOMIC DNA]</scope>
    <source>
        <strain evidence="2">YNDBR</strain>
        <tissue evidence="2">Leaf</tissue>
    </source>
</reference>
<feature type="transmembrane region" description="Helical" evidence="1">
    <location>
        <begin position="36"/>
        <end position="54"/>
    </location>
</feature>
<protein>
    <submittedName>
        <fullName evidence="2">Uncharacterized protein</fullName>
    </submittedName>
</protein>
<dbReference type="EMBL" id="JBBNAF010000011">
    <property type="protein sequence ID" value="KAK9098842.1"/>
    <property type="molecule type" value="Genomic_DNA"/>
</dbReference>
<organism evidence="2 3">
    <name type="scientific">Stephania yunnanensis</name>
    <dbReference type="NCBI Taxonomy" id="152371"/>
    <lineage>
        <taxon>Eukaryota</taxon>
        <taxon>Viridiplantae</taxon>
        <taxon>Streptophyta</taxon>
        <taxon>Embryophyta</taxon>
        <taxon>Tracheophyta</taxon>
        <taxon>Spermatophyta</taxon>
        <taxon>Magnoliopsida</taxon>
        <taxon>Ranunculales</taxon>
        <taxon>Menispermaceae</taxon>
        <taxon>Menispermoideae</taxon>
        <taxon>Cissampelideae</taxon>
        <taxon>Stephania</taxon>
    </lineage>
</organism>
<evidence type="ECO:0000313" key="2">
    <source>
        <dbReference type="EMBL" id="KAK9098842.1"/>
    </source>
</evidence>
<sequence>MGCNCAAYAGVIGWEEYTLVHEGTMLNKLSTREFPLSYHIGILGFSGLTAYGGFYNLCKPKNWEKVFVAFGSLGMWLDNMQSYLGAM</sequence>
<dbReference type="Gene3D" id="3.90.180.10">
    <property type="entry name" value="Medium-chain alcohol dehydrogenases, catalytic domain"/>
    <property type="match status" value="1"/>
</dbReference>
<comment type="caution">
    <text evidence="2">The sequence shown here is derived from an EMBL/GenBank/DDBJ whole genome shotgun (WGS) entry which is preliminary data.</text>
</comment>